<keyword evidence="2" id="KW-1185">Reference proteome</keyword>
<sequence length="66" mass="7772">MGNSLWMVLEDDLCRERLIVLAARHVKLALEFSQRETSLERKKKIKKEVESLRVERDQLLHGKAVK</sequence>
<dbReference type="EMBL" id="JAELUP010000057">
    <property type="protein sequence ID" value="MBJ6361839.1"/>
    <property type="molecule type" value="Genomic_DNA"/>
</dbReference>
<dbReference type="Proteomes" id="UP000640274">
    <property type="component" value="Unassembled WGS sequence"/>
</dbReference>
<organism evidence="1 2">
    <name type="scientific">Paenibacillus roseus</name>
    <dbReference type="NCBI Taxonomy" id="2798579"/>
    <lineage>
        <taxon>Bacteria</taxon>
        <taxon>Bacillati</taxon>
        <taxon>Bacillota</taxon>
        <taxon>Bacilli</taxon>
        <taxon>Bacillales</taxon>
        <taxon>Paenibacillaceae</taxon>
        <taxon>Paenibacillus</taxon>
    </lineage>
</organism>
<accession>A0A934MQZ4</accession>
<comment type="caution">
    <text evidence="1">The sequence shown here is derived from an EMBL/GenBank/DDBJ whole genome shotgun (WGS) entry which is preliminary data.</text>
</comment>
<reference evidence="1" key="1">
    <citation type="submission" date="2020-12" db="EMBL/GenBank/DDBJ databases">
        <authorList>
            <person name="Huq M.A."/>
        </authorList>
    </citation>
    <scope>NUCLEOTIDE SEQUENCE</scope>
    <source>
        <strain evidence="1">MAHUQ-46</strain>
    </source>
</reference>
<dbReference type="RefSeq" id="WP_199019392.1">
    <property type="nucleotide sequence ID" value="NZ_JAELUP010000057.1"/>
</dbReference>
<gene>
    <name evidence="1" type="ORF">JFN88_11240</name>
</gene>
<proteinExistence type="predicted"/>
<name>A0A934MQZ4_9BACL</name>
<evidence type="ECO:0000313" key="2">
    <source>
        <dbReference type="Proteomes" id="UP000640274"/>
    </source>
</evidence>
<dbReference type="AlphaFoldDB" id="A0A934MQZ4"/>
<evidence type="ECO:0000313" key="1">
    <source>
        <dbReference type="EMBL" id="MBJ6361839.1"/>
    </source>
</evidence>
<protein>
    <submittedName>
        <fullName evidence="1">Uncharacterized protein</fullName>
    </submittedName>
</protein>